<accession>A0ABV3EMX7</accession>
<dbReference type="PANTHER" id="PTHR31118">
    <property type="entry name" value="CYCLASE-LIKE PROTEIN 2"/>
    <property type="match status" value="1"/>
</dbReference>
<name>A0ABV3EMX7_9ACTN</name>
<dbReference type="Pfam" id="PF04199">
    <property type="entry name" value="Cyclase"/>
    <property type="match status" value="1"/>
</dbReference>
<dbReference type="InterPro" id="IPR007325">
    <property type="entry name" value="KFase/CYL"/>
</dbReference>
<dbReference type="SUPFAM" id="SSF102198">
    <property type="entry name" value="Putative cyclase"/>
    <property type="match status" value="1"/>
</dbReference>
<organism evidence="1 2">
    <name type="scientific">Streptomyces chilikensis</name>
    <dbReference type="NCBI Taxonomy" id="1194079"/>
    <lineage>
        <taxon>Bacteria</taxon>
        <taxon>Bacillati</taxon>
        <taxon>Actinomycetota</taxon>
        <taxon>Actinomycetes</taxon>
        <taxon>Kitasatosporales</taxon>
        <taxon>Streptomycetaceae</taxon>
        <taxon>Streptomyces</taxon>
    </lineage>
</organism>
<dbReference type="PANTHER" id="PTHR31118:SF12">
    <property type="entry name" value="CYCLASE-LIKE PROTEIN 2"/>
    <property type="match status" value="1"/>
</dbReference>
<dbReference type="EC" id="3.5.-.-" evidence="1"/>
<comment type="caution">
    <text evidence="1">The sequence shown here is derived from an EMBL/GenBank/DDBJ whole genome shotgun (WGS) entry which is preliminary data.</text>
</comment>
<dbReference type="GO" id="GO:0016787">
    <property type="term" value="F:hydrolase activity"/>
    <property type="evidence" value="ECO:0007669"/>
    <property type="project" value="UniProtKB-KW"/>
</dbReference>
<dbReference type="EMBL" id="JBEZNA010000016">
    <property type="protein sequence ID" value="MEU9577547.1"/>
    <property type="molecule type" value="Genomic_DNA"/>
</dbReference>
<keyword evidence="2" id="KW-1185">Reference proteome</keyword>
<dbReference type="Proteomes" id="UP001551584">
    <property type="component" value="Unassembled WGS sequence"/>
</dbReference>
<dbReference type="RefSeq" id="WP_359270845.1">
    <property type="nucleotide sequence ID" value="NZ_JBEZNA010000016.1"/>
</dbReference>
<protein>
    <submittedName>
        <fullName evidence="1">Cyclase family protein</fullName>
        <ecNumber evidence="1">3.5.-.-</ecNumber>
    </submittedName>
</protein>
<gene>
    <name evidence="1" type="ORF">AB0D95_09820</name>
</gene>
<keyword evidence="1" id="KW-0378">Hydrolase</keyword>
<reference evidence="1 2" key="1">
    <citation type="submission" date="2024-06" db="EMBL/GenBank/DDBJ databases">
        <title>The Natural Products Discovery Center: Release of the First 8490 Sequenced Strains for Exploring Actinobacteria Biosynthetic Diversity.</title>
        <authorList>
            <person name="Kalkreuter E."/>
            <person name="Kautsar S.A."/>
            <person name="Yang D."/>
            <person name="Bader C.D."/>
            <person name="Teijaro C.N."/>
            <person name="Fluegel L."/>
            <person name="Davis C.M."/>
            <person name="Simpson J.R."/>
            <person name="Lauterbach L."/>
            <person name="Steele A.D."/>
            <person name="Gui C."/>
            <person name="Meng S."/>
            <person name="Li G."/>
            <person name="Viehrig K."/>
            <person name="Ye F."/>
            <person name="Su P."/>
            <person name="Kiefer A.F."/>
            <person name="Nichols A."/>
            <person name="Cepeda A.J."/>
            <person name="Yan W."/>
            <person name="Fan B."/>
            <person name="Jiang Y."/>
            <person name="Adhikari A."/>
            <person name="Zheng C.-J."/>
            <person name="Schuster L."/>
            <person name="Cowan T.M."/>
            <person name="Smanski M.J."/>
            <person name="Chevrette M.G."/>
            <person name="De Carvalho L.P.S."/>
            <person name="Shen B."/>
        </authorList>
    </citation>
    <scope>NUCLEOTIDE SEQUENCE [LARGE SCALE GENOMIC DNA]</scope>
    <source>
        <strain evidence="1 2">NPDC048117</strain>
    </source>
</reference>
<dbReference type="Gene3D" id="3.50.30.50">
    <property type="entry name" value="Putative cyclase"/>
    <property type="match status" value="1"/>
</dbReference>
<dbReference type="InterPro" id="IPR037175">
    <property type="entry name" value="KFase_sf"/>
</dbReference>
<sequence>MSDVTSAAAGLAAVAGQLAAGAIEVVDLTSPLHAGTPVLRLPERFGQTARFALEEISRFDDRGPGWYWNNFRTGEHTGTHFDAPNHWITGKDLDDVSRVPAQRLAGPAAVVDRTAQTEADPSYLLDVPDLLAWQEEHGALPENGWLLYRTGWSRYADDPEAFANAGERGPRTPGLTPAAARYLAEETGILGLGVETVGTDAGHAAELEPPYPCHSLLLGAGKYGLTQLRRLDRLPATGAVVIAAPLPIVGGSGSPCRVLALVPAGAR</sequence>
<evidence type="ECO:0000313" key="2">
    <source>
        <dbReference type="Proteomes" id="UP001551584"/>
    </source>
</evidence>
<proteinExistence type="predicted"/>
<evidence type="ECO:0000313" key="1">
    <source>
        <dbReference type="EMBL" id="MEU9577547.1"/>
    </source>
</evidence>